<comment type="caution">
    <text evidence="1">The sequence shown here is derived from an EMBL/GenBank/DDBJ whole genome shotgun (WGS) entry which is preliminary data.</text>
</comment>
<dbReference type="InterPro" id="IPR027417">
    <property type="entry name" value="P-loop_NTPase"/>
</dbReference>
<dbReference type="EMBL" id="SACL01000013">
    <property type="protein sequence ID" value="RVT90593.1"/>
    <property type="molecule type" value="Genomic_DNA"/>
</dbReference>
<proteinExistence type="predicted"/>
<dbReference type="SUPFAM" id="SSF52540">
    <property type="entry name" value="P-loop containing nucleoside triphosphate hydrolases"/>
    <property type="match status" value="1"/>
</dbReference>
<dbReference type="OrthoDB" id="7271937at2"/>
<dbReference type="Gene3D" id="3.40.50.300">
    <property type="entry name" value="P-loop containing nucleotide triphosphate hydrolases"/>
    <property type="match status" value="1"/>
</dbReference>
<dbReference type="Proteomes" id="UP000282957">
    <property type="component" value="Unassembled WGS sequence"/>
</dbReference>
<evidence type="ECO:0000313" key="1">
    <source>
        <dbReference type="EMBL" id="RVT90593.1"/>
    </source>
</evidence>
<evidence type="ECO:0008006" key="3">
    <source>
        <dbReference type="Google" id="ProtNLM"/>
    </source>
</evidence>
<protein>
    <recommendedName>
        <fullName evidence="3">Sulfotransferase</fullName>
    </recommendedName>
</protein>
<keyword evidence="2" id="KW-1185">Reference proteome</keyword>
<accession>A0A437LZ46</accession>
<organism evidence="1 2">
    <name type="scientific">Rhodovarius crocodyli</name>
    <dbReference type="NCBI Taxonomy" id="1979269"/>
    <lineage>
        <taxon>Bacteria</taxon>
        <taxon>Pseudomonadati</taxon>
        <taxon>Pseudomonadota</taxon>
        <taxon>Alphaproteobacteria</taxon>
        <taxon>Acetobacterales</taxon>
        <taxon>Roseomonadaceae</taxon>
        <taxon>Rhodovarius</taxon>
    </lineage>
</organism>
<evidence type="ECO:0000313" key="2">
    <source>
        <dbReference type="Proteomes" id="UP000282957"/>
    </source>
</evidence>
<reference evidence="1 2" key="1">
    <citation type="submission" date="2019-01" db="EMBL/GenBank/DDBJ databases">
        <authorList>
            <person name="Chen W.-M."/>
        </authorList>
    </citation>
    <scope>NUCLEOTIDE SEQUENCE [LARGE SCALE GENOMIC DNA]</scope>
    <source>
        <strain evidence="1 2">CCP-6</strain>
    </source>
</reference>
<dbReference type="RefSeq" id="WP_127790035.1">
    <property type="nucleotide sequence ID" value="NZ_SACL01000013.1"/>
</dbReference>
<sequence length="402" mass="41870">MTRILFVVGPARSGVTAMSGALSHALRWPQRDVSAELARVSLVADAARRQAARLAEIGEPPPPGGLLSERMAQALLADILQGCDGPGIVLRAAEILPEPAVLTGLRRLLPFLPSARAVIMRRGAVENVAGRLRARPRMGFAAHCMSWAAATLAGEALVQAAPAACLPVEFAAVLTDPGMALAGIARFCGLAPATATLAAGWLRDFRPAGTGLDPVTRAPGLAGMGWSTPEKMMFLDLCGPAMAATGQSPEKPAAALLGTPLHLGEMARDGRLRVVGMEAMLPPERAEGTVRLRATGAAGAVAHFPLMAPAGRDRFEAVFTGLAANGADFGLRLEIVSSLSRQVLLAREWGLPAGGHAGIRQDLMNLPAMVDVILSFGPRQEYEGCGLDMVASFASGDWARHG</sequence>
<name>A0A437LZ46_9PROT</name>
<dbReference type="AlphaFoldDB" id="A0A437LZ46"/>
<gene>
    <name evidence="1" type="ORF">EOD42_23460</name>
</gene>